<dbReference type="Proteomes" id="UP000699462">
    <property type="component" value="Unassembled WGS sequence"/>
</dbReference>
<proteinExistence type="predicted"/>
<name>A0A8T0D0J5_9TREM</name>
<dbReference type="AlphaFoldDB" id="A0A8T0D0J5"/>
<comment type="caution">
    <text evidence="1">The sequence shown here is derived from an EMBL/GenBank/DDBJ whole genome shotgun (WGS) entry which is preliminary data.</text>
</comment>
<evidence type="ECO:0000313" key="2">
    <source>
        <dbReference type="Proteomes" id="UP000699462"/>
    </source>
</evidence>
<reference evidence="1 2" key="1">
    <citation type="submission" date="2019-07" db="EMBL/GenBank/DDBJ databases">
        <title>Annotation for the trematode Paragonimus westermani.</title>
        <authorList>
            <person name="Choi Y.-J."/>
        </authorList>
    </citation>
    <scope>NUCLEOTIDE SEQUENCE [LARGE SCALE GENOMIC DNA]</scope>
    <source>
        <strain evidence="1">180907_Pwestermani</strain>
    </source>
</reference>
<gene>
    <name evidence="1" type="ORF">P879_03100</name>
</gene>
<dbReference type="EMBL" id="JTDF01021764">
    <property type="protein sequence ID" value="KAF8561413.1"/>
    <property type="molecule type" value="Genomic_DNA"/>
</dbReference>
<dbReference type="OrthoDB" id="5981048at2759"/>
<evidence type="ECO:0000313" key="1">
    <source>
        <dbReference type="EMBL" id="KAF8561413.1"/>
    </source>
</evidence>
<sequence length="110" mass="12198">MDALRGLVFWHSLGTAITGIDYITAYANGKEIPSGPMKTYTDEGQEVKLIKELPESSLLCPDPSLSSTLRKLGYVASGFDNVLQRINRLEVSLRVDIPTETFAVRQGRRI</sequence>
<protein>
    <submittedName>
        <fullName evidence="1">Uncharacterized protein</fullName>
    </submittedName>
</protein>
<keyword evidence="2" id="KW-1185">Reference proteome</keyword>
<organism evidence="1 2">
    <name type="scientific">Paragonimus westermani</name>
    <dbReference type="NCBI Taxonomy" id="34504"/>
    <lineage>
        <taxon>Eukaryota</taxon>
        <taxon>Metazoa</taxon>
        <taxon>Spiralia</taxon>
        <taxon>Lophotrochozoa</taxon>
        <taxon>Platyhelminthes</taxon>
        <taxon>Trematoda</taxon>
        <taxon>Digenea</taxon>
        <taxon>Plagiorchiida</taxon>
        <taxon>Troglotremata</taxon>
        <taxon>Troglotrematidae</taxon>
        <taxon>Paragonimus</taxon>
    </lineage>
</organism>
<accession>A0A8T0D0J5</accession>